<evidence type="ECO:0008006" key="4">
    <source>
        <dbReference type="Google" id="ProtNLM"/>
    </source>
</evidence>
<evidence type="ECO:0000256" key="1">
    <source>
        <dbReference type="SAM" id="Phobius"/>
    </source>
</evidence>
<dbReference type="EMBL" id="JAFEJS010000002">
    <property type="protein sequence ID" value="MBT1172286.1"/>
    <property type="molecule type" value="Genomic_DNA"/>
</dbReference>
<comment type="caution">
    <text evidence="2">The sequence shown here is derived from an EMBL/GenBank/DDBJ whole genome shotgun (WGS) entry which is preliminary data.</text>
</comment>
<sequence>MTVVLADAGLRPVGPIDMTTPLAIAAGACVLLAIALIACAVLLSRPRRTRVRSVPRGAHAEAQDRRAWHRRIDDVVSRHGSGALDREEAFAELASIARDYASEASGRDLTSHTLADIRREPRTQSTKQGLDLLRMTISALYPPEFADGAAHPDAGGASVEEAAGWVSNLVERWSR</sequence>
<gene>
    <name evidence="2" type="ORF">JS528_02695</name>
</gene>
<accession>A0ABS5UMZ8</accession>
<reference evidence="2 3" key="1">
    <citation type="journal article" date="2021" name="Environ. Microbiol.">
        <title>Genetic insights into the dark matter of the mammalian gut microbiota through targeted genome reconstruction.</title>
        <authorList>
            <person name="Lugli G.A."/>
            <person name="Alessandri G."/>
            <person name="Milani C."/>
            <person name="Viappiani A."/>
            <person name="Fontana F."/>
            <person name="Tarracchini C."/>
            <person name="Mancabelli L."/>
            <person name="Argentini C."/>
            <person name="Ruiz L."/>
            <person name="Margolles A."/>
            <person name="van Sinderen D."/>
            <person name="Turroni F."/>
            <person name="Ventura M."/>
        </authorList>
    </citation>
    <scope>NUCLEOTIDE SEQUENCE [LARGE SCALE GENOMIC DNA]</scope>
    <source>
        <strain evidence="2 3">MA2</strain>
    </source>
</reference>
<organism evidence="2 3">
    <name type="scientific">Bifidobacterium santillanense</name>
    <dbReference type="NCBI Taxonomy" id="2809028"/>
    <lineage>
        <taxon>Bacteria</taxon>
        <taxon>Bacillati</taxon>
        <taxon>Actinomycetota</taxon>
        <taxon>Actinomycetes</taxon>
        <taxon>Bifidobacteriales</taxon>
        <taxon>Bifidobacteriaceae</taxon>
        <taxon>Bifidobacterium</taxon>
    </lineage>
</organism>
<dbReference type="Proteomes" id="UP000773064">
    <property type="component" value="Unassembled WGS sequence"/>
</dbReference>
<evidence type="ECO:0000313" key="3">
    <source>
        <dbReference type="Proteomes" id="UP000773064"/>
    </source>
</evidence>
<keyword evidence="1" id="KW-0812">Transmembrane</keyword>
<feature type="transmembrane region" description="Helical" evidence="1">
    <location>
        <begin position="20"/>
        <end position="43"/>
    </location>
</feature>
<evidence type="ECO:0000313" key="2">
    <source>
        <dbReference type="EMBL" id="MBT1172286.1"/>
    </source>
</evidence>
<keyword evidence="1" id="KW-1133">Transmembrane helix</keyword>
<proteinExistence type="predicted"/>
<keyword evidence="1" id="KW-0472">Membrane</keyword>
<keyword evidence="3" id="KW-1185">Reference proteome</keyword>
<protein>
    <recommendedName>
        <fullName evidence="4">DUF4129 domain-containing protein</fullName>
    </recommendedName>
</protein>
<name>A0ABS5UMZ8_9BIFI</name>